<gene>
    <name evidence="2" type="ORF">BCR39DRAFT_562259</name>
</gene>
<evidence type="ECO:0000256" key="1">
    <source>
        <dbReference type="SAM" id="MobiDB-lite"/>
    </source>
</evidence>
<feature type="region of interest" description="Disordered" evidence="1">
    <location>
        <begin position="155"/>
        <end position="196"/>
    </location>
</feature>
<sequence length="196" mass="20386">MNNPPNGDDWRGNAKTLTDRLNAAARSGPSLSDLVGPGPPIRFCSEHPEDDYAVGGTERSQGGSLGTFPFVRSSAPSPTTSLSRARFVILPTPTESHAPSSEQSPTSPTTSGFHNPTGSDSLILATASTNNHPDQGFEFVTSTSDPTMRLSSLLPAAATTVSGPSSTGNISAAESTQKTVGETEPMRPGRKELFAD</sequence>
<proteinExistence type="predicted"/>
<feature type="compositionally biased region" description="Polar residues" evidence="1">
    <location>
        <begin position="112"/>
        <end position="133"/>
    </location>
</feature>
<reference evidence="2 3" key="1">
    <citation type="submission" date="2016-07" db="EMBL/GenBank/DDBJ databases">
        <title>Pervasive Adenine N6-methylation of Active Genes in Fungi.</title>
        <authorList>
            <consortium name="DOE Joint Genome Institute"/>
            <person name="Mondo S.J."/>
            <person name="Dannebaum R.O."/>
            <person name="Kuo R.C."/>
            <person name="Labutti K."/>
            <person name="Haridas S."/>
            <person name="Kuo A."/>
            <person name="Salamov A."/>
            <person name="Ahrendt S.R."/>
            <person name="Lipzen A."/>
            <person name="Sullivan W."/>
            <person name="Andreopoulos W.B."/>
            <person name="Clum A."/>
            <person name="Lindquist E."/>
            <person name="Daum C."/>
            <person name="Ramamoorthy G.K."/>
            <person name="Gryganskyi A."/>
            <person name="Culley D."/>
            <person name="Magnuson J.K."/>
            <person name="James T.Y."/>
            <person name="O'Malley M.A."/>
            <person name="Stajich J.E."/>
            <person name="Spatafora J.W."/>
            <person name="Visel A."/>
            <person name="Grigoriev I.V."/>
        </authorList>
    </citation>
    <scope>NUCLEOTIDE SEQUENCE [LARGE SCALE GENOMIC DNA]</scope>
    <source>
        <strain evidence="2 3">68-887.2</strain>
    </source>
</reference>
<organism evidence="2 3">
    <name type="scientific">Naematelia encephala</name>
    <dbReference type="NCBI Taxonomy" id="71784"/>
    <lineage>
        <taxon>Eukaryota</taxon>
        <taxon>Fungi</taxon>
        <taxon>Dikarya</taxon>
        <taxon>Basidiomycota</taxon>
        <taxon>Agaricomycotina</taxon>
        <taxon>Tremellomycetes</taxon>
        <taxon>Tremellales</taxon>
        <taxon>Naemateliaceae</taxon>
        <taxon>Naematelia</taxon>
    </lineage>
</organism>
<protein>
    <submittedName>
        <fullName evidence="2">Uncharacterized protein</fullName>
    </submittedName>
</protein>
<name>A0A1Y2AKZ3_9TREE</name>
<accession>A0A1Y2AKZ3</accession>
<feature type="compositionally biased region" description="Basic and acidic residues" evidence="1">
    <location>
        <begin position="184"/>
        <end position="196"/>
    </location>
</feature>
<evidence type="ECO:0000313" key="3">
    <source>
        <dbReference type="Proteomes" id="UP000193986"/>
    </source>
</evidence>
<keyword evidence="3" id="KW-1185">Reference proteome</keyword>
<feature type="compositionally biased region" description="Polar residues" evidence="1">
    <location>
        <begin position="159"/>
        <end position="180"/>
    </location>
</feature>
<feature type="compositionally biased region" description="Low complexity" evidence="1">
    <location>
        <begin position="99"/>
        <end position="111"/>
    </location>
</feature>
<dbReference type="AlphaFoldDB" id="A0A1Y2AKZ3"/>
<dbReference type="EMBL" id="MCFC01000090">
    <property type="protein sequence ID" value="ORY22625.1"/>
    <property type="molecule type" value="Genomic_DNA"/>
</dbReference>
<feature type="compositionally biased region" description="Polar residues" evidence="1">
    <location>
        <begin position="74"/>
        <end position="83"/>
    </location>
</feature>
<dbReference type="InParanoid" id="A0A1Y2AKZ3"/>
<feature type="region of interest" description="Disordered" evidence="1">
    <location>
        <begin position="1"/>
        <end position="143"/>
    </location>
</feature>
<comment type="caution">
    <text evidence="2">The sequence shown here is derived from an EMBL/GenBank/DDBJ whole genome shotgun (WGS) entry which is preliminary data.</text>
</comment>
<dbReference type="Proteomes" id="UP000193986">
    <property type="component" value="Unassembled WGS sequence"/>
</dbReference>
<evidence type="ECO:0000313" key="2">
    <source>
        <dbReference type="EMBL" id="ORY22625.1"/>
    </source>
</evidence>